<keyword evidence="1" id="KW-0433">Leucine-rich repeat</keyword>
<evidence type="ECO:0000256" key="3">
    <source>
        <dbReference type="SAM" id="MobiDB-lite"/>
    </source>
</evidence>
<dbReference type="InterPro" id="IPR052574">
    <property type="entry name" value="CDIRP"/>
</dbReference>
<dbReference type="Proteomes" id="UP000696485">
    <property type="component" value="Unassembled WGS sequence"/>
</dbReference>
<comment type="caution">
    <text evidence="4">The sequence shown here is derived from an EMBL/GenBank/DDBJ whole genome shotgun (WGS) entry which is preliminary data.</text>
</comment>
<feature type="compositionally biased region" description="Low complexity" evidence="3">
    <location>
        <begin position="1265"/>
        <end position="1278"/>
    </location>
</feature>
<feature type="compositionally biased region" description="Polar residues" evidence="3">
    <location>
        <begin position="278"/>
        <end position="290"/>
    </location>
</feature>
<feature type="compositionally biased region" description="Basic and acidic residues" evidence="3">
    <location>
        <begin position="456"/>
        <end position="465"/>
    </location>
</feature>
<dbReference type="SMART" id="SM00364">
    <property type="entry name" value="LRR_BAC"/>
    <property type="match status" value="5"/>
</dbReference>
<evidence type="ECO:0000313" key="5">
    <source>
        <dbReference type="Proteomes" id="UP000696485"/>
    </source>
</evidence>
<feature type="region of interest" description="Disordered" evidence="3">
    <location>
        <begin position="1349"/>
        <end position="1386"/>
    </location>
</feature>
<dbReference type="PANTHER" id="PTHR47566:SF1">
    <property type="entry name" value="PROTEIN NUD1"/>
    <property type="match status" value="1"/>
</dbReference>
<feature type="region of interest" description="Disordered" evidence="3">
    <location>
        <begin position="242"/>
        <end position="290"/>
    </location>
</feature>
<sequence>MSLSGRVSPLSFTLPGQQMDTYRKDKEHRIVKERENEPGYSQDRRQSHMSDRHMRLLSDETPPDDLDGSWGLDNLDDDDQSRIELQDHHTFNDTPFNEQNDSSIAKNNDTPSQPHIHNDKSAPFRIIGETEHSLDEHSNSSSNTFIRTPLPHETNINHINDKFPWRDSKLDNIFTDLMEDGTNQNRAQAAPEGDNSGSSSLSFGDIMDALNNGEESYVHPRKTAKQAKLEQAKQRLVELMPDEAIATSKEPASLGTTSRNSHRNLKSGSRDSEFGDRGSTTSRDSLSGSTLGSIGFQAQMDGLKKAELANVLLALKSGLMNPMSTILPSNLNKTPSLVELRNDHEGLPVEVDDADSTPRPRRTILPHLSTRGQDSPTPVGRFDLKSNPARALQYTRLAGNGLTKQSSSFVEDLANATDTALRSTDTSIKLTPSPARKERGAKSPPEALEIELSDEELARKPREVTFGKAPNGGKSHIQEEDDIDDLGSLAGSKAIENAFKTLENLDISFDIKSERGYASEKSVSTRRRSTQTDDFDNYLSSVQLPSKPKRKGEHSLKWEDQIDTVSESSRGWKSLSRSSSKNTHNSSAMMPEDSSFSHAEGHLIGFITGLHPWEEWDQVKSLDLSKREVESTIRLDHLVPNLEVLHLNENQMTYLTGIPRSVKTLQARANQLSNVTSFSHLVNLQYLDISHNGIENLTGLACLVHLRELNVAHNKIKSVSALQQMDGLIRLDVSHNCLTSLDFQWSRLQRLEFLNASHNKIEQLENLESLAGLIHANLAHNCIEDISLVKPLLRLRILRLSENKLMNFNASSFPGLRTLYLDDNRLQSLENCQTLTRLENFSARDQEGEGIAIDMTDFINSRKLYLSGNPIHSLDFNMGFYRMEYLEICAGCLSDLPLDFASLMPNLRGLNLSYNGLDSISALDGLHRLRRLIFVGNNLKSFTDVLSLVKRMRSLVTLDLRHNPLTSNMYPAMSVKQGSKYQDTYRTNQNSETELDWRRRDIGFRRALPDAMYMKRSVYRSAILKSCRRLEWFDGGVIQAKERERVPTVLGDLVNNYGNYLSRREDDEEEWDYEPYDEEEYYQGQDPRFQHELLYTREELANFQQEDDAEDQDDYYDDRDPENITDNNKRQTASSVDNESIIQRERLRQQQILIARQAGPKSPSRTGSSQARRLTSSHTRVHMSSPSPRVGTVPRSNAMTQSHPSNGAHEDDEPVEGSDKRSAVKSWRDDVNEASMRKLQSPRAASTVPGTPRHSQLLHRENKASSVHSGSSGRSRTSARNETTNTAQETGMMSTTAIANNSGERHRPSQTPVEAVPLQRALTFQQRGRHVRGHSDCGEAMTPLLIPRRPSRRPQSLHRMSSSFAQGDVPMSPAAQSPRSMPQTRHQLSMSPMGISAEQTGRSTHLRRRSLGVYHPSSSLLANGRKREMTGDLISPGGMVSGEVYSPGYFGMSHHPQQQNGMIQSPYGFGKSFGGRSVTNTPSKSGRVSRVSQGYSSQTLGTPQCHTLARDMELGTTQD</sequence>
<feature type="compositionally biased region" description="Low complexity" evidence="3">
    <location>
        <begin position="566"/>
        <end position="587"/>
    </location>
</feature>
<dbReference type="GO" id="GO:0031028">
    <property type="term" value="P:septation initiation signaling"/>
    <property type="evidence" value="ECO:0007669"/>
    <property type="project" value="TreeGrafter"/>
</dbReference>
<dbReference type="EMBL" id="JAAAUY010000182">
    <property type="protein sequence ID" value="KAF9333797.1"/>
    <property type="molecule type" value="Genomic_DNA"/>
</dbReference>
<dbReference type="GO" id="GO:0035591">
    <property type="term" value="F:signaling adaptor activity"/>
    <property type="evidence" value="ECO:0007669"/>
    <property type="project" value="TreeGrafter"/>
</dbReference>
<organism evidence="4 5">
    <name type="scientific">Podila minutissima</name>
    <dbReference type="NCBI Taxonomy" id="64525"/>
    <lineage>
        <taxon>Eukaryota</taxon>
        <taxon>Fungi</taxon>
        <taxon>Fungi incertae sedis</taxon>
        <taxon>Mucoromycota</taxon>
        <taxon>Mortierellomycotina</taxon>
        <taxon>Mortierellomycetes</taxon>
        <taxon>Mortierellales</taxon>
        <taxon>Mortierellaceae</taxon>
        <taxon>Podila</taxon>
    </lineage>
</organism>
<gene>
    <name evidence="4" type="ORF">BG006_003163</name>
</gene>
<feature type="region of interest" description="Disordered" evidence="3">
    <location>
        <begin position="518"/>
        <end position="593"/>
    </location>
</feature>
<evidence type="ECO:0008006" key="6">
    <source>
        <dbReference type="Google" id="ProtNLM"/>
    </source>
</evidence>
<evidence type="ECO:0000313" key="4">
    <source>
        <dbReference type="EMBL" id="KAF9333797.1"/>
    </source>
</evidence>
<dbReference type="GO" id="GO:1902412">
    <property type="term" value="P:regulation of mitotic cytokinesis"/>
    <property type="evidence" value="ECO:0007669"/>
    <property type="project" value="TreeGrafter"/>
</dbReference>
<evidence type="ECO:0000256" key="2">
    <source>
        <dbReference type="ARBA" id="ARBA00022737"/>
    </source>
</evidence>
<reference evidence="4" key="1">
    <citation type="journal article" date="2020" name="Fungal Divers.">
        <title>Resolving the Mortierellaceae phylogeny through synthesis of multi-gene phylogenetics and phylogenomics.</title>
        <authorList>
            <person name="Vandepol N."/>
            <person name="Liber J."/>
            <person name="Desiro A."/>
            <person name="Na H."/>
            <person name="Kennedy M."/>
            <person name="Barry K."/>
            <person name="Grigoriev I.V."/>
            <person name="Miller A.N."/>
            <person name="O'Donnell K."/>
            <person name="Stajich J.E."/>
            <person name="Bonito G."/>
        </authorList>
    </citation>
    <scope>NUCLEOTIDE SEQUENCE</scope>
    <source>
        <strain evidence="4">NVP1</strain>
    </source>
</reference>
<protein>
    <recommendedName>
        <fullName evidence="6">Septation initiation network scaffold protein cdc11</fullName>
    </recommendedName>
</protein>
<feature type="region of interest" description="Disordered" evidence="3">
    <location>
        <begin position="185"/>
        <end position="206"/>
    </location>
</feature>
<feature type="compositionally biased region" description="Acidic residues" evidence="3">
    <location>
        <begin position="1105"/>
        <end position="1120"/>
    </location>
</feature>
<feature type="region of interest" description="Disordered" evidence="3">
    <location>
        <begin position="1478"/>
        <end position="1519"/>
    </location>
</feature>
<dbReference type="SUPFAM" id="SSF52058">
    <property type="entry name" value="L domain-like"/>
    <property type="match status" value="1"/>
</dbReference>
<feature type="compositionally biased region" description="Basic and acidic residues" evidence="3">
    <location>
        <begin position="21"/>
        <end position="58"/>
    </location>
</feature>
<feature type="compositionally biased region" description="Polar residues" evidence="3">
    <location>
        <begin position="1280"/>
        <end position="1293"/>
    </location>
</feature>
<dbReference type="PROSITE" id="PS51450">
    <property type="entry name" value="LRR"/>
    <property type="match status" value="5"/>
</dbReference>
<keyword evidence="2" id="KW-0677">Repeat</keyword>
<dbReference type="PANTHER" id="PTHR47566">
    <property type="match status" value="1"/>
</dbReference>
<name>A0A9P5VNF3_9FUNG</name>
<dbReference type="SMART" id="SM00365">
    <property type="entry name" value="LRR_SD22"/>
    <property type="match status" value="5"/>
</dbReference>
<dbReference type="InterPro" id="IPR025875">
    <property type="entry name" value="Leu-rich_rpt_4"/>
</dbReference>
<feature type="compositionally biased region" description="Basic and acidic residues" evidence="3">
    <location>
        <begin position="1217"/>
        <end position="1231"/>
    </location>
</feature>
<feature type="region of interest" description="Disordered" evidence="3">
    <location>
        <begin position="1155"/>
        <end position="1293"/>
    </location>
</feature>
<accession>A0A9P5VNF3</accession>
<proteinExistence type="predicted"/>
<dbReference type="InterPro" id="IPR003591">
    <property type="entry name" value="Leu-rich_rpt_typical-subtyp"/>
</dbReference>
<dbReference type="Pfam" id="PF13855">
    <property type="entry name" value="LRR_8"/>
    <property type="match status" value="1"/>
</dbReference>
<feature type="compositionally biased region" description="Polar residues" evidence="3">
    <location>
        <begin position="1374"/>
        <end position="1386"/>
    </location>
</feature>
<feature type="region of interest" description="Disordered" evidence="3">
    <location>
        <begin position="1"/>
        <end position="77"/>
    </location>
</feature>
<dbReference type="Gene3D" id="3.80.10.10">
    <property type="entry name" value="Ribonuclease Inhibitor"/>
    <property type="match status" value="2"/>
</dbReference>
<feature type="compositionally biased region" description="Polar residues" evidence="3">
    <location>
        <begin position="1478"/>
        <end position="1505"/>
    </location>
</feature>
<dbReference type="Pfam" id="PF12799">
    <property type="entry name" value="LRR_4"/>
    <property type="match status" value="1"/>
</dbReference>
<evidence type="ECO:0000256" key="1">
    <source>
        <dbReference type="ARBA" id="ARBA00022614"/>
    </source>
</evidence>
<feature type="compositionally biased region" description="Polar residues" evidence="3">
    <location>
        <begin position="1194"/>
        <end position="1205"/>
    </location>
</feature>
<dbReference type="SMART" id="SM00369">
    <property type="entry name" value="LRR_TYP"/>
    <property type="match status" value="8"/>
</dbReference>
<feature type="compositionally biased region" description="Polar residues" evidence="3">
    <location>
        <begin position="1124"/>
        <end position="1140"/>
    </location>
</feature>
<feature type="compositionally biased region" description="Polar residues" evidence="3">
    <location>
        <begin position="1163"/>
        <end position="1187"/>
    </location>
</feature>
<keyword evidence="5" id="KW-1185">Reference proteome</keyword>
<feature type="region of interest" description="Disordered" evidence="3">
    <location>
        <begin position="1103"/>
        <end position="1142"/>
    </location>
</feature>
<feature type="region of interest" description="Disordered" evidence="3">
    <location>
        <begin position="348"/>
        <end position="382"/>
    </location>
</feature>
<feature type="region of interest" description="Disordered" evidence="3">
    <location>
        <begin position="424"/>
        <end position="481"/>
    </location>
</feature>
<feature type="region of interest" description="Disordered" evidence="3">
    <location>
        <begin position="89"/>
        <end position="121"/>
    </location>
</feature>
<feature type="compositionally biased region" description="Polar residues" evidence="3">
    <location>
        <begin position="92"/>
        <end position="115"/>
    </location>
</feature>
<dbReference type="InterPro" id="IPR001611">
    <property type="entry name" value="Leu-rich_rpt"/>
</dbReference>
<feature type="compositionally biased region" description="Polar residues" evidence="3">
    <location>
        <begin position="1"/>
        <end position="20"/>
    </location>
</feature>
<dbReference type="GO" id="GO:0061499">
    <property type="term" value="C:outer plaque of mitotic spindle pole body"/>
    <property type="evidence" value="ECO:0007669"/>
    <property type="project" value="TreeGrafter"/>
</dbReference>
<dbReference type="InterPro" id="IPR032675">
    <property type="entry name" value="LRR_dom_sf"/>
</dbReference>